<organism evidence="2 3">
    <name type="scientific">Paraburkholderia dipogonis</name>
    <dbReference type="NCBI Taxonomy" id="1211383"/>
    <lineage>
        <taxon>Bacteria</taxon>
        <taxon>Pseudomonadati</taxon>
        <taxon>Pseudomonadota</taxon>
        <taxon>Betaproteobacteria</taxon>
        <taxon>Burkholderiales</taxon>
        <taxon>Burkholderiaceae</taxon>
        <taxon>Paraburkholderia</taxon>
    </lineage>
</organism>
<feature type="compositionally biased region" description="Basic and acidic residues" evidence="1">
    <location>
        <begin position="1"/>
        <end position="13"/>
    </location>
</feature>
<feature type="region of interest" description="Disordered" evidence="1">
    <location>
        <begin position="1"/>
        <end position="23"/>
    </location>
</feature>
<dbReference type="Proteomes" id="UP001629230">
    <property type="component" value="Unassembled WGS sequence"/>
</dbReference>
<comment type="caution">
    <text evidence="2">The sequence shown here is derived from an EMBL/GenBank/DDBJ whole genome shotgun (WGS) entry which is preliminary data.</text>
</comment>
<dbReference type="EMBL" id="JAQQEZ010000022">
    <property type="protein sequence ID" value="MFM0004670.1"/>
    <property type="molecule type" value="Genomic_DNA"/>
</dbReference>
<evidence type="ECO:0000256" key="1">
    <source>
        <dbReference type="SAM" id="MobiDB-lite"/>
    </source>
</evidence>
<protein>
    <submittedName>
        <fullName evidence="2">Uncharacterized protein</fullName>
    </submittedName>
</protein>
<evidence type="ECO:0000313" key="3">
    <source>
        <dbReference type="Proteomes" id="UP001629230"/>
    </source>
</evidence>
<evidence type="ECO:0000313" key="2">
    <source>
        <dbReference type="EMBL" id="MFM0004670.1"/>
    </source>
</evidence>
<name>A0ABW9AXD6_9BURK</name>
<accession>A0ABW9AXD6</accession>
<proteinExistence type="predicted"/>
<sequence>MMVRDGIFRRDGSGTDQTRGKKQAGAYLRNRDEHLPSPVSKIAPVLEAALMSAPSLLRNERTLQFSHCSLQYAKLEEHGDPRLG</sequence>
<gene>
    <name evidence="2" type="ORF">PQR57_27040</name>
</gene>
<keyword evidence="3" id="KW-1185">Reference proteome</keyword>
<reference evidence="2 3" key="1">
    <citation type="journal article" date="2024" name="Chem. Sci.">
        <title>Discovery of megapolipeptins by genome mining of a Burkholderiales bacteria collection.</title>
        <authorList>
            <person name="Paulo B.S."/>
            <person name="Recchia M.J.J."/>
            <person name="Lee S."/>
            <person name="Fergusson C.H."/>
            <person name="Romanowski S.B."/>
            <person name="Hernandez A."/>
            <person name="Krull N."/>
            <person name="Liu D.Y."/>
            <person name="Cavanagh H."/>
            <person name="Bos A."/>
            <person name="Gray C.A."/>
            <person name="Murphy B.T."/>
            <person name="Linington R.G."/>
            <person name="Eustaquio A.S."/>
        </authorList>
    </citation>
    <scope>NUCLEOTIDE SEQUENCE [LARGE SCALE GENOMIC DNA]</scope>
    <source>
        <strain evidence="2 3">RL17-350-BIC-A</strain>
    </source>
</reference>
<dbReference type="RefSeq" id="WP_408179510.1">
    <property type="nucleotide sequence ID" value="NZ_JAQQEZ010000022.1"/>
</dbReference>